<evidence type="ECO:0000256" key="3">
    <source>
        <dbReference type="PIRSR" id="PIRSR001365-1"/>
    </source>
</evidence>
<dbReference type="Proteomes" id="UP000316988">
    <property type="component" value="Unassembled WGS sequence"/>
</dbReference>
<dbReference type="PANTHER" id="PTHR42849">
    <property type="entry name" value="N-ACETYLNEURAMINATE LYASE"/>
    <property type="match status" value="1"/>
</dbReference>
<feature type="active site" description="Schiff-base intermediate with substrate" evidence="3">
    <location>
        <position position="167"/>
    </location>
</feature>
<feature type="active site" description="Proton donor/acceptor" evidence="3">
    <location>
        <position position="139"/>
    </location>
</feature>
<dbReference type="GO" id="GO:0019262">
    <property type="term" value="P:N-acetylneuraminate catabolic process"/>
    <property type="evidence" value="ECO:0007669"/>
    <property type="project" value="TreeGrafter"/>
</dbReference>
<dbReference type="AlphaFoldDB" id="A0A554S9V9"/>
<evidence type="ECO:0000313" key="6">
    <source>
        <dbReference type="Proteomes" id="UP000316988"/>
    </source>
</evidence>
<reference evidence="5 6" key="1">
    <citation type="submission" date="2019-07" db="EMBL/GenBank/DDBJ databases">
        <authorList>
            <person name="Zhao L.H."/>
        </authorList>
    </citation>
    <scope>NUCLEOTIDE SEQUENCE [LARGE SCALE GENOMIC DNA]</scope>
    <source>
        <strain evidence="5 6">Co35</strain>
    </source>
</reference>
<dbReference type="Gene3D" id="3.20.20.70">
    <property type="entry name" value="Aldolase class I"/>
    <property type="match status" value="1"/>
</dbReference>
<dbReference type="PIRSF" id="PIRSF001365">
    <property type="entry name" value="DHDPS"/>
    <property type="match status" value="1"/>
</dbReference>
<feature type="binding site" evidence="4">
    <location>
        <position position="51"/>
    </location>
    <ligand>
        <name>pyruvate</name>
        <dbReference type="ChEBI" id="CHEBI:15361"/>
    </ligand>
</feature>
<dbReference type="InterPro" id="IPR013785">
    <property type="entry name" value="Aldolase_TIM"/>
</dbReference>
<dbReference type="RefSeq" id="WP_143913192.1">
    <property type="nucleotide sequence ID" value="NZ_VLNT01000006.1"/>
</dbReference>
<comment type="caution">
    <text evidence="5">The sequence shown here is derived from an EMBL/GenBank/DDBJ whole genome shotgun (WGS) entry which is preliminary data.</text>
</comment>
<dbReference type="GO" id="GO:0008747">
    <property type="term" value="F:N-acetylneuraminate lyase activity"/>
    <property type="evidence" value="ECO:0007669"/>
    <property type="project" value="TreeGrafter"/>
</dbReference>
<dbReference type="SMART" id="SM01130">
    <property type="entry name" value="DHDPS"/>
    <property type="match status" value="1"/>
</dbReference>
<dbReference type="OrthoDB" id="9778880at2"/>
<evidence type="ECO:0000313" key="5">
    <source>
        <dbReference type="EMBL" id="TSD63138.1"/>
    </source>
</evidence>
<keyword evidence="6" id="KW-1185">Reference proteome</keyword>
<gene>
    <name evidence="5" type="ORF">FNM00_09450</name>
</gene>
<keyword evidence="1 2" id="KW-0456">Lyase</keyword>
<dbReference type="GO" id="GO:0005829">
    <property type="term" value="C:cytosol"/>
    <property type="evidence" value="ECO:0007669"/>
    <property type="project" value="TreeGrafter"/>
</dbReference>
<evidence type="ECO:0000256" key="2">
    <source>
        <dbReference type="PIRNR" id="PIRNR001365"/>
    </source>
</evidence>
<dbReference type="SUPFAM" id="SSF51569">
    <property type="entry name" value="Aldolase"/>
    <property type="match status" value="1"/>
</dbReference>
<evidence type="ECO:0000256" key="4">
    <source>
        <dbReference type="PIRSR" id="PIRSR001365-2"/>
    </source>
</evidence>
<evidence type="ECO:0000256" key="1">
    <source>
        <dbReference type="ARBA" id="ARBA00023239"/>
    </source>
</evidence>
<dbReference type="PRINTS" id="PR00146">
    <property type="entry name" value="DHPICSNTHASE"/>
</dbReference>
<accession>A0A554S9V9</accession>
<protein>
    <submittedName>
        <fullName evidence="5">Dihydrodipicolinate synthase family protein</fullName>
    </submittedName>
</protein>
<dbReference type="PANTHER" id="PTHR42849:SF1">
    <property type="entry name" value="N-ACETYLNEURAMINATE LYASE"/>
    <property type="match status" value="1"/>
</dbReference>
<comment type="similarity">
    <text evidence="2">Belongs to the DapA family.</text>
</comment>
<dbReference type="EMBL" id="VLNT01000006">
    <property type="protein sequence ID" value="TSD63138.1"/>
    <property type="molecule type" value="Genomic_DNA"/>
</dbReference>
<sequence length="316" mass="33564">MDRHDVDWKGYWTAVVTPFTATGELDEGAFARIVEIAVDEGVHGILVNGSTGEWFSQTTDERRRLAEIAVKESAGRVPVVVGVTCTRASDTVELARHAGDAGASSIMASPPPMARPTAAELHAYYSTVFAATDLPGWLYNFPQDNGHLIGIDEIERLADLPNVVAIKQSAPGTQTLLDTIDRVGDRLVVFGHMLGRLGLALISSGYGGDGHFGSGLLLGRDMPGFFEHAWAGETVQAAAIADRYDALMEVMLGDRVDGYNWAFGGMQPTLKAAMNLLGQPAGYPREPKLPVDDPTALSAIADALRDAGLTVTASSA</sequence>
<dbReference type="Pfam" id="PF00701">
    <property type="entry name" value="DHDPS"/>
    <property type="match status" value="1"/>
</dbReference>
<dbReference type="InterPro" id="IPR002220">
    <property type="entry name" value="DapA-like"/>
</dbReference>
<proteinExistence type="inferred from homology"/>
<dbReference type="CDD" id="cd00408">
    <property type="entry name" value="DHDPS-like"/>
    <property type="match status" value="1"/>
</dbReference>
<name>A0A554S9V9_9ACTN</name>
<organism evidence="5 6">
    <name type="scientific">Aeromicrobium piscarium</name>
    <dbReference type="NCBI Taxonomy" id="2590901"/>
    <lineage>
        <taxon>Bacteria</taxon>
        <taxon>Bacillati</taxon>
        <taxon>Actinomycetota</taxon>
        <taxon>Actinomycetes</taxon>
        <taxon>Propionibacteriales</taxon>
        <taxon>Nocardioidaceae</taxon>
        <taxon>Aeromicrobium</taxon>
    </lineage>
</organism>